<dbReference type="PANTHER" id="PTHR30047">
    <property type="entry name" value="HIGH-AFFINITY CHOLINE TRANSPORT PROTEIN-RELATED"/>
    <property type="match status" value="1"/>
</dbReference>
<reference evidence="8" key="1">
    <citation type="submission" date="2018-05" db="EMBL/GenBank/DDBJ databases">
        <authorList>
            <person name="Lanie J.A."/>
            <person name="Ng W.-L."/>
            <person name="Kazmierczak K.M."/>
            <person name="Andrzejewski T.M."/>
            <person name="Davidsen T.M."/>
            <person name="Wayne K.J."/>
            <person name="Tettelin H."/>
            <person name="Glass J.I."/>
            <person name="Rusch D."/>
            <person name="Podicherti R."/>
            <person name="Tsui H.-C.T."/>
            <person name="Winkler M.E."/>
        </authorList>
    </citation>
    <scope>NUCLEOTIDE SEQUENCE</scope>
</reference>
<sequence length="379" mass="42273">MLERTDKTIFYGSLAVLLLLVAPMLVYSQESYEFLLQLKMAIENTFGSIYQYLTVIVMIFILWLAISRYGDIRLGEGPYHFNTFSWASMLFCAGVATGILYWGLIEWAYYIDMPPFGLEPRSTLAIEYAATYGMFHWGIAGWAFYCIPAIAMGYVYHVKKVPFLRISKACEAVLGRHADGVPGKVIDILFMVGLLFSSGTSMGLGTPMISASIQSLFGVTESFSLHVIVILFCAAIFSVSVYLGLNKGIRRLSNFNTVFAFAFLAFVFLAGPTVFILKMSLNSIGLMTQEFVRMLTWTEPLTDTRFVEDWSIFYWSWWIAVGPFNGIFISKISGGRSIRQVISGALIFGSVGCAVFYCILGNYALDLELSGAYLTTEAI</sequence>
<feature type="transmembrane region" description="Helical" evidence="7">
    <location>
        <begin position="86"/>
        <end position="110"/>
    </location>
</feature>
<comment type="subcellular location">
    <subcellularLocation>
        <location evidence="1">Cell membrane</location>
        <topology evidence="1">Multi-pass membrane protein</topology>
    </subcellularLocation>
</comment>
<dbReference type="PANTHER" id="PTHR30047:SF7">
    <property type="entry name" value="HIGH-AFFINITY CHOLINE TRANSPORT PROTEIN"/>
    <property type="match status" value="1"/>
</dbReference>
<dbReference type="GO" id="GO:0005886">
    <property type="term" value="C:plasma membrane"/>
    <property type="evidence" value="ECO:0007669"/>
    <property type="project" value="UniProtKB-SubCell"/>
</dbReference>
<dbReference type="EMBL" id="UINC01015002">
    <property type="protein sequence ID" value="SVA63523.1"/>
    <property type="molecule type" value="Genomic_DNA"/>
</dbReference>
<gene>
    <name evidence="8" type="ORF">METZ01_LOCUS116377</name>
</gene>
<feature type="transmembrane region" description="Helical" evidence="7">
    <location>
        <begin position="312"/>
        <end position="329"/>
    </location>
</feature>
<organism evidence="8">
    <name type="scientific">marine metagenome</name>
    <dbReference type="NCBI Taxonomy" id="408172"/>
    <lineage>
        <taxon>unclassified sequences</taxon>
        <taxon>metagenomes</taxon>
        <taxon>ecological metagenomes</taxon>
    </lineage>
</organism>
<keyword evidence="2" id="KW-0813">Transport</keyword>
<name>A0A381XGX5_9ZZZZ</name>
<dbReference type="AlphaFoldDB" id="A0A381XGX5"/>
<keyword evidence="5 7" id="KW-1133">Transmembrane helix</keyword>
<proteinExistence type="predicted"/>
<evidence type="ECO:0000256" key="2">
    <source>
        <dbReference type="ARBA" id="ARBA00022448"/>
    </source>
</evidence>
<keyword evidence="4 7" id="KW-0812">Transmembrane</keyword>
<dbReference type="Pfam" id="PF02028">
    <property type="entry name" value="BCCT"/>
    <property type="match status" value="1"/>
</dbReference>
<feature type="transmembrane region" description="Helical" evidence="7">
    <location>
        <begin position="130"/>
        <end position="156"/>
    </location>
</feature>
<evidence type="ECO:0000256" key="7">
    <source>
        <dbReference type="SAM" id="Phobius"/>
    </source>
</evidence>
<keyword evidence="6 7" id="KW-0472">Membrane</keyword>
<evidence type="ECO:0000256" key="1">
    <source>
        <dbReference type="ARBA" id="ARBA00004651"/>
    </source>
</evidence>
<feature type="transmembrane region" description="Helical" evidence="7">
    <location>
        <begin position="225"/>
        <end position="245"/>
    </location>
</feature>
<evidence type="ECO:0000313" key="8">
    <source>
        <dbReference type="EMBL" id="SVA63523.1"/>
    </source>
</evidence>
<feature type="transmembrane region" description="Helical" evidence="7">
    <location>
        <begin position="49"/>
        <end position="66"/>
    </location>
</feature>
<evidence type="ECO:0000256" key="3">
    <source>
        <dbReference type="ARBA" id="ARBA00022475"/>
    </source>
</evidence>
<evidence type="ECO:0000256" key="6">
    <source>
        <dbReference type="ARBA" id="ARBA00023136"/>
    </source>
</evidence>
<evidence type="ECO:0008006" key="9">
    <source>
        <dbReference type="Google" id="ProtNLM"/>
    </source>
</evidence>
<keyword evidence="3" id="KW-1003">Cell membrane</keyword>
<accession>A0A381XGX5</accession>
<evidence type="ECO:0000256" key="5">
    <source>
        <dbReference type="ARBA" id="ARBA00022989"/>
    </source>
</evidence>
<feature type="transmembrane region" description="Helical" evidence="7">
    <location>
        <begin position="341"/>
        <end position="365"/>
    </location>
</feature>
<feature type="non-terminal residue" evidence="8">
    <location>
        <position position="379"/>
    </location>
</feature>
<feature type="transmembrane region" description="Helical" evidence="7">
    <location>
        <begin position="257"/>
        <end position="277"/>
    </location>
</feature>
<dbReference type="GO" id="GO:0022857">
    <property type="term" value="F:transmembrane transporter activity"/>
    <property type="evidence" value="ECO:0007669"/>
    <property type="project" value="InterPro"/>
</dbReference>
<dbReference type="InterPro" id="IPR000060">
    <property type="entry name" value="BCCT_transptr"/>
</dbReference>
<evidence type="ECO:0000256" key="4">
    <source>
        <dbReference type="ARBA" id="ARBA00022692"/>
    </source>
</evidence>
<feature type="transmembrane region" description="Helical" evidence="7">
    <location>
        <begin position="9"/>
        <end position="29"/>
    </location>
</feature>
<feature type="transmembrane region" description="Helical" evidence="7">
    <location>
        <begin position="185"/>
        <end position="205"/>
    </location>
</feature>
<protein>
    <recommendedName>
        <fullName evidence="9">Choline transporter</fullName>
    </recommendedName>
</protein>